<organism evidence="1 2">
    <name type="scientific">Methylobacterium aerolatum</name>
    <dbReference type="NCBI Taxonomy" id="418708"/>
    <lineage>
        <taxon>Bacteria</taxon>
        <taxon>Pseudomonadati</taxon>
        <taxon>Pseudomonadota</taxon>
        <taxon>Alphaproteobacteria</taxon>
        <taxon>Hyphomicrobiales</taxon>
        <taxon>Methylobacteriaceae</taxon>
        <taxon>Methylobacterium</taxon>
    </lineage>
</organism>
<keyword evidence="2" id="KW-1185">Reference proteome</keyword>
<reference evidence="1 2" key="1">
    <citation type="submission" date="2023-07" db="EMBL/GenBank/DDBJ databases">
        <title>Genomic Encyclopedia of Type Strains, Phase IV (KMG-IV): sequencing the most valuable type-strain genomes for metagenomic binning, comparative biology and taxonomic classification.</title>
        <authorList>
            <person name="Goeker M."/>
        </authorList>
    </citation>
    <scope>NUCLEOTIDE SEQUENCE [LARGE SCALE GENOMIC DNA]</scope>
    <source>
        <strain evidence="1 2">DSM 19013</strain>
    </source>
</reference>
<protein>
    <submittedName>
        <fullName evidence="1">Uncharacterized protein</fullName>
    </submittedName>
</protein>
<sequence length="90" mass="9242">MKPDEVPDLAAHATAMVDAALVGTDLSRDAFWAAVRKGYNTPYNDPPRKTAAPSAVPANAIPSEVIPVTVVAAPAPVLTPAVIAAEIRAV</sequence>
<dbReference type="RefSeq" id="WP_238202522.1">
    <property type="nucleotide sequence ID" value="NZ_BPQE01000011.1"/>
</dbReference>
<comment type="caution">
    <text evidence="1">The sequence shown here is derived from an EMBL/GenBank/DDBJ whole genome shotgun (WGS) entry which is preliminary data.</text>
</comment>
<name>A0ABU0HYR9_9HYPH</name>
<accession>A0ABU0HYR9</accession>
<dbReference type="Proteomes" id="UP001231124">
    <property type="component" value="Unassembled WGS sequence"/>
</dbReference>
<proteinExistence type="predicted"/>
<gene>
    <name evidence="1" type="ORF">QO012_001985</name>
</gene>
<evidence type="ECO:0000313" key="2">
    <source>
        <dbReference type="Proteomes" id="UP001231124"/>
    </source>
</evidence>
<dbReference type="EMBL" id="JAUSVP010000005">
    <property type="protein sequence ID" value="MDQ0447485.1"/>
    <property type="molecule type" value="Genomic_DNA"/>
</dbReference>
<evidence type="ECO:0000313" key="1">
    <source>
        <dbReference type="EMBL" id="MDQ0447485.1"/>
    </source>
</evidence>